<name>A0A0D0E1P6_9AGAM</name>
<organism evidence="1 2">
    <name type="scientific">Paxillus rubicundulus Ve08.2h10</name>
    <dbReference type="NCBI Taxonomy" id="930991"/>
    <lineage>
        <taxon>Eukaryota</taxon>
        <taxon>Fungi</taxon>
        <taxon>Dikarya</taxon>
        <taxon>Basidiomycota</taxon>
        <taxon>Agaricomycotina</taxon>
        <taxon>Agaricomycetes</taxon>
        <taxon>Agaricomycetidae</taxon>
        <taxon>Boletales</taxon>
        <taxon>Paxilineae</taxon>
        <taxon>Paxillaceae</taxon>
        <taxon>Paxillus</taxon>
    </lineage>
</organism>
<evidence type="ECO:0000313" key="2">
    <source>
        <dbReference type="Proteomes" id="UP000054538"/>
    </source>
</evidence>
<proteinExistence type="predicted"/>
<dbReference type="HOGENOM" id="CLU_2134336_0_0_1"/>
<dbReference type="EMBL" id="KN824920">
    <property type="protein sequence ID" value="KIK97791.1"/>
    <property type="molecule type" value="Genomic_DNA"/>
</dbReference>
<accession>A0A0D0E1P6</accession>
<reference evidence="2" key="2">
    <citation type="submission" date="2015-01" db="EMBL/GenBank/DDBJ databases">
        <title>Evolutionary Origins and Diversification of the Mycorrhizal Mutualists.</title>
        <authorList>
            <consortium name="DOE Joint Genome Institute"/>
            <consortium name="Mycorrhizal Genomics Consortium"/>
            <person name="Kohler A."/>
            <person name="Kuo A."/>
            <person name="Nagy L.G."/>
            <person name="Floudas D."/>
            <person name="Copeland A."/>
            <person name="Barry K.W."/>
            <person name="Cichocki N."/>
            <person name="Veneault-Fourrey C."/>
            <person name="LaButti K."/>
            <person name="Lindquist E.A."/>
            <person name="Lipzen A."/>
            <person name="Lundell T."/>
            <person name="Morin E."/>
            <person name="Murat C."/>
            <person name="Riley R."/>
            <person name="Ohm R."/>
            <person name="Sun H."/>
            <person name="Tunlid A."/>
            <person name="Henrissat B."/>
            <person name="Grigoriev I.V."/>
            <person name="Hibbett D.S."/>
            <person name="Martin F."/>
        </authorList>
    </citation>
    <scope>NUCLEOTIDE SEQUENCE [LARGE SCALE GENOMIC DNA]</scope>
    <source>
        <strain evidence="2">Ve08.2h10</strain>
    </source>
</reference>
<reference evidence="1 2" key="1">
    <citation type="submission" date="2014-04" db="EMBL/GenBank/DDBJ databases">
        <authorList>
            <consortium name="DOE Joint Genome Institute"/>
            <person name="Kuo A."/>
            <person name="Kohler A."/>
            <person name="Jargeat P."/>
            <person name="Nagy L.G."/>
            <person name="Floudas D."/>
            <person name="Copeland A."/>
            <person name="Barry K.W."/>
            <person name="Cichocki N."/>
            <person name="Veneault-Fourrey C."/>
            <person name="LaButti K."/>
            <person name="Lindquist E.A."/>
            <person name="Lipzen A."/>
            <person name="Lundell T."/>
            <person name="Morin E."/>
            <person name="Murat C."/>
            <person name="Sun H."/>
            <person name="Tunlid A."/>
            <person name="Henrissat B."/>
            <person name="Grigoriev I.V."/>
            <person name="Hibbett D.S."/>
            <person name="Martin F."/>
            <person name="Nordberg H.P."/>
            <person name="Cantor M.N."/>
            <person name="Hua S.X."/>
        </authorList>
    </citation>
    <scope>NUCLEOTIDE SEQUENCE [LARGE SCALE GENOMIC DNA]</scope>
    <source>
        <strain evidence="1 2">Ve08.2h10</strain>
    </source>
</reference>
<dbReference type="InParanoid" id="A0A0D0E1P6"/>
<gene>
    <name evidence="1" type="ORF">PAXRUDRAFT_757955</name>
</gene>
<dbReference type="Proteomes" id="UP000054538">
    <property type="component" value="Unassembled WGS sequence"/>
</dbReference>
<protein>
    <submittedName>
        <fullName evidence="1">Uncharacterized protein</fullName>
    </submittedName>
</protein>
<dbReference type="AlphaFoldDB" id="A0A0D0E1P6"/>
<sequence>MITHTCSTRDGINTTIGIIGCGVVGQHHHPVLLNQTTIGSSYQRTEIPAVVFKFRTPWNQMRPRVPPRIIQDVRPSAGRLVAMLGTKYGSTYYKFSGPASPKASFCGMTAVNL</sequence>
<keyword evidence="2" id="KW-1185">Reference proteome</keyword>
<evidence type="ECO:0000313" key="1">
    <source>
        <dbReference type="EMBL" id="KIK97791.1"/>
    </source>
</evidence>